<dbReference type="NCBIfam" id="TIGR00685">
    <property type="entry name" value="T6PP"/>
    <property type="match status" value="1"/>
</dbReference>
<evidence type="ECO:0000313" key="3">
    <source>
        <dbReference type="EMBL" id="XCJ16257.1"/>
    </source>
</evidence>
<dbReference type="RefSeq" id="WP_353947841.1">
    <property type="nucleotide sequence ID" value="NZ_CP159510.1"/>
</dbReference>
<dbReference type="GO" id="GO:0003825">
    <property type="term" value="F:alpha,alpha-trehalose-phosphate synthase (UDP-forming) activity"/>
    <property type="evidence" value="ECO:0007669"/>
    <property type="project" value="TreeGrafter"/>
</dbReference>
<dbReference type="Gene3D" id="3.40.50.1000">
    <property type="entry name" value="HAD superfamily/HAD-like"/>
    <property type="match status" value="1"/>
</dbReference>
<dbReference type="InterPro" id="IPR036412">
    <property type="entry name" value="HAD-like_sf"/>
</dbReference>
<dbReference type="Gene3D" id="3.30.70.1020">
    <property type="entry name" value="Trehalose-6-phosphate phosphatase related protein, domain 2"/>
    <property type="match status" value="1"/>
</dbReference>
<dbReference type="Pfam" id="PF00982">
    <property type="entry name" value="Glyco_transf_20"/>
    <property type="match status" value="1"/>
</dbReference>
<dbReference type="InterPro" id="IPR023214">
    <property type="entry name" value="HAD_sf"/>
</dbReference>
<accession>A0AAU8ICZ6</accession>
<dbReference type="AlphaFoldDB" id="A0AAU8ICZ6"/>
<dbReference type="InterPro" id="IPR001830">
    <property type="entry name" value="Glyco_trans_20"/>
</dbReference>
<dbReference type="InterPro" id="IPR006379">
    <property type="entry name" value="HAD-SF_hydro_IIB"/>
</dbReference>
<name>A0AAU8ICZ6_9BACL</name>
<sequence length="733" mass="85109">MSKTILISNRLPVTVRKKDDQITFHESIGGLATGLKGYQQKSGSPWIGWAGIADEVLSDDDKQLIDDKLNEKWSCVPVSLTKDDLDKYYYGFSNNTIWPLFHYFLNKTHYDFRTWEAYKRVNNKFFEAVDRIMEADDTVWIHDYQLMLLPQMIRNKYPNAKIGFFLHIPFPSYELFRTLIWREEILRGLLGADLIGFHTYDYVRHFFSTCTRLLGLNRKIHTIIYEDREVHVDAFPMGIDYDFFAGHTTDESQAASFKKMSSMKTILSIDRLDYTKGIPEKIRSFRRLLVRYPQYREKVRFNLIVAPSRVKVDSYKRLRRQITELVSSVNGTYGTVDWMPIWFYFQSFPQEQLISFYRHSDVLLVTPLRDGMNLVAKEYTASRTDLQGMLVISETAGAARELGEAVIVNPYDYNAVAAGIKTALEMPTEEKAARNKIMQERLKRYNIHFWVRTFLETLKQVTSQPDIIAAKNLDQDHSLVVNAYRRAKKRVLFLDYDGTLVGFAQTPELAKPDAELRELLRTLAEDPKNTIVINSGRDKSSLEQWFPESNLHLVSAHGLWVRHPNQKWKMTVPLNNEWKKAIRPILQMNADRMPGSFIEEKEYSLAWHYRLCEPDAIDLWLPTIKANLMNLTSSLNLRILQGKKVLEIKDNRVSKGSVTPLFLRGKHYDFVFGIGDDQTDEDLFASLPKNAFSVKVGIDETRAAYRLKSWHAVRALLRKFAETGKELEAANRL</sequence>
<gene>
    <name evidence="3" type="ORF">ABNN70_11245</name>
</gene>
<dbReference type="NCBIfam" id="TIGR01484">
    <property type="entry name" value="HAD-SF-IIB"/>
    <property type="match status" value="1"/>
</dbReference>
<evidence type="ECO:0000256" key="2">
    <source>
        <dbReference type="ARBA" id="ARBA00008799"/>
    </source>
</evidence>
<dbReference type="EMBL" id="CP159510">
    <property type="protein sequence ID" value="XCJ16257.1"/>
    <property type="molecule type" value="Genomic_DNA"/>
</dbReference>
<protein>
    <submittedName>
        <fullName evidence="3">Bifunctional alpha,alpha-trehalose-phosphate synthase (UDP-forming)/trehalose-phosphatase</fullName>
    </submittedName>
</protein>
<dbReference type="SUPFAM" id="SSF53756">
    <property type="entry name" value="UDP-Glycosyltransferase/glycogen phosphorylase"/>
    <property type="match status" value="1"/>
</dbReference>
<dbReference type="InterPro" id="IPR003337">
    <property type="entry name" value="Trehalose_PPase"/>
</dbReference>
<dbReference type="GO" id="GO:0004805">
    <property type="term" value="F:trehalose-phosphatase activity"/>
    <property type="evidence" value="ECO:0007669"/>
    <property type="project" value="TreeGrafter"/>
</dbReference>
<proteinExistence type="inferred from homology"/>
<reference evidence="3" key="1">
    <citation type="submission" date="2024-06" db="EMBL/GenBank/DDBJ databases">
        <authorList>
            <person name="Fan A."/>
            <person name="Zhang F.Y."/>
            <person name="Zhang L."/>
        </authorList>
    </citation>
    <scope>NUCLEOTIDE SEQUENCE</scope>
    <source>
        <strain evidence="3">Y61</strain>
    </source>
</reference>
<dbReference type="Pfam" id="PF02358">
    <property type="entry name" value="Trehalose_PPase"/>
    <property type="match status" value="1"/>
</dbReference>
<comment type="similarity">
    <text evidence="2">Belongs to the glycosyltransferase 20 family.</text>
</comment>
<dbReference type="PANTHER" id="PTHR10788">
    <property type="entry name" value="TREHALOSE-6-PHOSPHATE SYNTHASE"/>
    <property type="match status" value="1"/>
</dbReference>
<dbReference type="PANTHER" id="PTHR10788:SF106">
    <property type="entry name" value="BCDNA.GH08860"/>
    <property type="match status" value="1"/>
</dbReference>
<dbReference type="NCBIfam" id="NF011071">
    <property type="entry name" value="PRK14501.1"/>
    <property type="match status" value="1"/>
</dbReference>
<dbReference type="SUPFAM" id="SSF56784">
    <property type="entry name" value="HAD-like"/>
    <property type="match status" value="1"/>
</dbReference>
<comment type="similarity">
    <text evidence="1">In the C-terminal section; belongs to the trehalose phosphatase family.</text>
</comment>
<dbReference type="GO" id="GO:0005829">
    <property type="term" value="C:cytosol"/>
    <property type="evidence" value="ECO:0007669"/>
    <property type="project" value="TreeGrafter"/>
</dbReference>
<dbReference type="GO" id="GO:0005992">
    <property type="term" value="P:trehalose biosynthetic process"/>
    <property type="evidence" value="ECO:0007669"/>
    <property type="project" value="InterPro"/>
</dbReference>
<dbReference type="CDD" id="cd03788">
    <property type="entry name" value="GT20_TPS"/>
    <property type="match status" value="1"/>
</dbReference>
<dbReference type="CDD" id="cd01627">
    <property type="entry name" value="HAD_TPP"/>
    <property type="match status" value="1"/>
</dbReference>
<organism evidence="3">
    <name type="scientific">Sporolactobacillus sp. Y61</name>
    <dbReference type="NCBI Taxonomy" id="3160863"/>
    <lineage>
        <taxon>Bacteria</taxon>
        <taxon>Bacillati</taxon>
        <taxon>Bacillota</taxon>
        <taxon>Bacilli</taxon>
        <taxon>Bacillales</taxon>
        <taxon>Sporolactobacillaceae</taxon>
        <taxon>Sporolactobacillus</taxon>
    </lineage>
</organism>
<evidence type="ECO:0000256" key="1">
    <source>
        <dbReference type="ARBA" id="ARBA00006330"/>
    </source>
</evidence>
<dbReference type="Gene3D" id="3.40.50.2000">
    <property type="entry name" value="Glycogen Phosphorylase B"/>
    <property type="match status" value="2"/>
</dbReference>